<proteinExistence type="inferred from homology"/>
<feature type="transmembrane region" description="Helical" evidence="6">
    <location>
        <begin position="124"/>
        <end position="147"/>
    </location>
</feature>
<dbReference type="Pfam" id="PF09335">
    <property type="entry name" value="VTT_dom"/>
    <property type="match status" value="1"/>
</dbReference>
<feature type="transmembrane region" description="Helical" evidence="6">
    <location>
        <begin position="187"/>
        <end position="205"/>
    </location>
</feature>
<keyword evidence="5 6" id="KW-0472">Membrane</keyword>
<evidence type="ECO:0000256" key="1">
    <source>
        <dbReference type="ARBA" id="ARBA00004651"/>
    </source>
</evidence>
<evidence type="ECO:0000313" key="8">
    <source>
        <dbReference type="EMBL" id="MDQ0273420.1"/>
    </source>
</evidence>
<protein>
    <recommendedName>
        <fullName evidence="6">TVP38/TMEM64 family membrane protein</fullName>
    </recommendedName>
</protein>
<dbReference type="PANTHER" id="PTHR12677">
    <property type="entry name" value="GOLGI APPARATUS MEMBRANE PROTEIN TVP38-RELATED"/>
    <property type="match status" value="1"/>
</dbReference>
<dbReference type="EMBL" id="JAUSUB010000039">
    <property type="protein sequence ID" value="MDQ0273420.1"/>
    <property type="molecule type" value="Genomic_DNA"/>
</dbReference>
<evidence type="ECO:0000256" key="6">
    <source>
        <dbReference type="RuleBase" id="RU366058"/>
    </source>
</evidence>
<evidence type="ECO:0000256" key="5">
    <source>
        <dbReference type="ARBA" id="ARBA00023136"/>
    </source>
</evidence>
<organism evidence="8 9">
    <name type="scientific">Cytobacillus purgationiresistens</name>
    <dbReference type="NCBI Taxonomy" id="863449"/>
    <lineage>
        <taxon>Bacteria</taxon>
        <taxon>Bacillati</taxon>
        <taxon>Bacillota</taxon>
        <taxon>Bacilli</taxon>
        <taxon>Bacillales</taxon>
        <taxon>Bacillaceae</taxon>
        <taxon>Cytobacillus</taxon>
    </lineage>
</organism>
<keyword evidence="2 6" id="KW-1003">Cell membrane</keyword>
<comment type="caution">
    <text evidence="6">Lacks conserved residue(s) required for the propagation of feature annotation.</text>
</comment>
<feature type="transmembrane region" description="Helical" evidence="6">
    <location>
        <begin position="38"/>
        <end position="63"/>
    </location>
</feature>
<accession>A0ABU0AQV6</accession>
<feature type="domain" description="VTT" evidence="7">
    <location>
        <begin position="56"/>
        <end position="176"/>
    </location>
</feature>
<comment type="subcellular location">
    <subcellularLocation>
        <location evidence="1 6">Cell membrane</location>
        <topology evidence="1 6">Multi-pass membrane protein</topology>
    </subcellularLocation>
</comment>
<evidence type="ECO:0000256" key="2">
    <source>
        <dbReference type="ARBA" id="ARBA00022475"/>
    </source>
</evidence>
<dbReference type="InterPro" id="IPR015414">
    <property type="entry name" value="TMEM64"/>
</dbReference>
<reference evidence="8 9" key="1">
    <citation type="submission" date="2023-07" db="EMBL/GenBank/DDBJ databases">
        <title>Genomic Encyclopedia of Type Strains, Phase IV (KMG-IV): sequencing the most valuable type-strain genomes for metagenomic binning, comparative biology and taxonomic classification.</title>
        <authorList>
            <person name="Goeker M."/>
        </authorList>
    </citation>
    <scope>NUCLEOTIDE SEQUENCE [LARGE SCALE GENOMIC DNA]</scope>
    <source>
        <strain evidence="8 9">DSM 23494</strain>
    </source>
</reference>
<dbReference type="InterPro" id="IPR032816">
    <property type="entry name" value="VTT_dom"/>
</dbReference>
<keyword evidence="9" id="KW-1185">Reference proteome</keyword>
<evidence type="ECO:0000313" key="9">
    <source>
        <dbReference type="Proteomes" id="UP001238088"/>
    </source>
</evidence>
<name>A0ABU0AQV6_9BACI</name>
<evidence type="ECO:0000256" key="4">
    <source>
        <dbReference type="ARBA" id="ARBA00022989"/>
    </source>
</evidence>
<sequence length="206" mass="23435">MGNTEIFYNRKTVLILMEKLVKCMEIQILNWFDTSGIYAIWISILLNIIISIIGILPSFFITAANISFFGFENGLFISIIGEALGAIFSFYLYRKGIDKLRKKNIIKVKNKYLDRLLEARGSEAFLLIVALRIFPYIPSGVVTLVSAGSKVGIINFSIASTIGKIPALFIEAYSIYQILNWNWQGKIILVLVSIFIVSFLVKRYWK</sequence>
<comment type="caution">
    <text evidence="8">The sequence shown here is derived from an EMBL/GenBank/DDBJ whole genome shotgun (WGS) entry which is preliminary data.</text>
</comment>
<dbReference type="Proteomes" id="UP001238088">
    <property type="component" value="Unassembled WGS sequence"/>
</dbReference>
<keyword evidence="3 6" id="KW-0812">Transmembrane</keyword>
<comment type="similarity">
    <text evidence="6">Belongs to the TVP38/TMEM64 family.</text>
</comment>
<dbReference type="PANTHER" id="PTHR12677:SF55">
    <property type="entry name" value="UNDECAPRENYL PHOSPHATE TRANSPORTER SAOUHSC_00901-RELATED"/>
    <property type="match status" value="1"/>
</dbReference>
<feature type="transmembrane region" description="Helical" evidence="6">
    <location>
        <begin position="75"/>
        <end position="93"/>
    </location>
</feature>
<gene>
    <name evidence="8" type="ORF">J2S17_005352</name>
</gene>
<keyword evidence="4 6" id="KW-1133">Transmembrane helix</keyword>
<evidence type="ECO:0000259" key="7">
    <source>
        <dbReference type="Pfam" id="PF09335"/>
    </source>
</evidence>
<dbReference type="RefSeq" id="WP_307479510.1">
    <property type="nucleotide sequence ID" value="NZ_JAUSUB010000039.1"/>
</dbReference>
<evidence type="ECO:0000256" key="3">
    <source>
        <dbReference type="ARBA" id="ARBA00022692"/>
    </source>
</evidence>